<dbReference type="PANTHER" id="PTHR21089">
    <property type="entry name" value="SHIKIMATE DEHYDROGENASE"/>
    <property type="match status" value="1"/>
</dbReference>
<dbReference type="InterPro" id="IPR046346">
    <property type="entry name" value="Aminoacid_DH-like_N_sf"/>
</dbReference>
<dbReference type="EMBL" id="RDBE01000005">
    <property type="protein sequence ID" value="RLV50254.1"/>
    <property type="molecule type" value="Genomic_DNA"/>
</dbReference>
<dbReference type="PANTHER" id="PTHR21089:SF1">
    <property type="entry name" value="BIFUNCTIONAL 3-DEHYDROQUINATE DEHYDRATASE_SHIKIMATE DEHYDROGENASE, CHLOROPLASTIC"/>
    <property type="match status" value="1"/>
</dbReference>
<dbReference type="GO" id="GO:0019632">
    <property type="term" value="P:shikimate metabolic process"/>
    <property type="evidence" value="ECO:0007669"/>
    <property type="project" value="TreeGrafter"/>
</dbReference>
<dbReference type="SUPFAM" id="SSF51735">
    <property type="entry name" value="NAD(P)-binding Rossmann-fold domains"/>
    <property type="match status" value="1"/>
</dbReference>
<keyword evidence="4" id="KW-0560">Oxidoreductase</keyword>
<dbReference type="InterPro" id="IPR022893">
    <property type="entry name" value="Shikimate_DH_fam"/>
</dbReference>
<dbReference type="Gene3D" id="3.40.50.720">
    <property type="entry name" value="NAD(P)-binding Rossmann-like Domain"/>
    <property type="match status" value="1"/>
</dbReference>
<dbReference type="AlphaFoldDB" id="A0A3L8P543"/>
<dbReference type="Gene3D" id="3.40.50.10860">
    <property type="entry name" value="Leucine Dehydrogenase, chain A, domain 1"/>
    <property type="match status" value="1"/>
</dbReference>
<dbReference type="NCBIfam" id="NF001311">
    <property type="entry name" value="PRK00258.1-3"/>
    <property type="match status" value="1"/>
</dbReference>
<dbReference type="GO" id="GO:0009423">
    <property type="term" value="P:chorismate biosynthetic process"/>
    <property type="evidence" value="ECO:0007669"/>
    <property type="project" value="TreeGrafter"/>
</dbReference>
<comment type="pathway">
    <text evidence="1">Metabolic intermediate biosynthesis; chorismate biosynthesis; chorismate from D-erythrose 4-phosphate and phosphoenolpyruvate: step 4/7.</text>
</comment>
<proteinExistence type="predicted"/>
<evidence type="ECO:0000313" key="4">
    <source>
        <dbReference type="EMBL" id="RLV50254.1"/>
    </source>
</evidence>
<dbReference type="SUPFAM" id="SSF53223">
    <property type="entry name" value="Aminoacid dehydrogenase-like, N-terminal domain"/>
    <property type="match status" value="1"/>
</dbReference>
<sequence length="277" mass="28620">MRCAVLGSPIAHSLSPVLHRAAYASLGLAGWSYEAIDVDEAGLPDVVEGLDPTWRGLSLTMPLKRAVMPLLDSTTRTAERAGAANTVLLADGLRLGDNTDVPGMVAALRERYTGPVRTAVVVGGGATASAALLALADLGCVHATLLVRDPARAETTLEVARRHGSPLVELAPLIGAPLEADVAVSTVPAAAQTADLLVRLAHVPVLFDVVYDPWPTPLAVSVGEHHVLVSGLDLLVHQAVLQVGLMTELLPTTAEAALPAMRAAGESALATRGQQGH</sequence>
<protein>
    <submittedName>
        <fullName evidence="4">Shikimate dehydrogenase</fullName>
        <ecNumber evidence="4">1.1.1.25</ecNumber>
    </submittedName>
</protein>
<comment type="caution">
    <text evidence="4">The sequence shown here is derived from an EMBL/GenBank/DDBJ whole genome shotgun (WGS) entry which is preliminary data.</text>
</comment>
<dbReference type="OrthoDB" id="9776868at2"/>
<keyword evidence="2" id="KW-0057">Aromatic amino acid biosynthesis</keyword>
<dbReference type="RefSeq" id="WP_121805230.1">
    <property type="nucleotide sequence ID" value="NZ_RDBE01000005.1"/>
</dbReference>
<dbReference type="Pfam" id="PF08501">
    <property type="entry name" value="Shikimate_dh_N"/>
    <property type="match status" value="1"/>
</dbReference>
<dbReference type="Proteomes" id="UP000281708">
    <property type="component" value="Unassembled WGS sequence"/>
</dbReference>
<reference evidence="4 5" key="1">
    <citation type="submission" date="2018-10" db="EMBL/GenBank/DDBJ databases">
        <title>Marmoricola sp. 4Q3S-7 whole genome shotgun sequence.</title>
        <authorList>
            <person name="Li F."/>
        </authorList>
    </citation>
    <scope>NUCLEOTIDE SEQUENCE [LARGE SCALE GENOMIC DNA]</scope>
    <source>
        <strain evidence="4 5">4Q3S-7</strain>
    </source>
</reference>
<evidence type="ECO:0000256" key="2">
    <source>
        <dbReference type="ARBA" id="ARBA00023141"/>
    </source>
</evidence>
<evidence type="ECO:0000313" key="5">
    <source>
        <dbReference type="Proteomes" id="UP000281708"/>
    </source>
</evidence>
<evidence type="ECO:0000259" key="3">
    <source>
        <dbReference type="Pfam" id="PF08501"/>
    </source>
</evidence>
<dbReference type="GO" id="GO:0004764">
    <property type="term" value="F:shikimate 3-dehydrogenase (NADP+) activity"/>
    <property type="evidence" value="ECO:0007669"/>
    <property type="project" value="UniProtKB-EC"/>
</dbReference>
<dbReference type="GO" id="GO:0005829">
    <property type="term" value="C:cytosol"/>
    <property type="evidence" value="ECO:0007669"/>
    <property type="project" value="TreeGrafter"/>
</dbReference>
<organism evidence="4 5">
    <name type="scientific">Nocardioides mangrovicus</name>
    <dbReference type="NCBI Taxonomy" id="2478913"/>
    <lineage>
        <taxon>Bacteria</taxon>
        <taxon>Bacillati</taxon>
        <taxon>Actinomycetota</taxon>
        <taxon>Actinomycetes</taxon>
        <taxon>Propionibacteriales</taxon>
        <taxon>Nocardioidaceae</taxon>
        <taxon>Nocardioides</taxon>
    </lineage>
</organism>
<name>A0A3L8P543_9ACTN</name>
<dbReference type="GO" id="GO:0009073">
    <property type="term" value="P:aromatic amino acid family biosynthetic process"/>
    <property type="evidence" value="ECO:0007669"/>
    <property type="project" value="UniProtKB-KW"/>
</dbReference>
<accession>A0A3L8P543</accession>
<dbReference type="GO" id="GO:0050661">
    <property type="term" value="F:NADP binding"/>
    <property type="evidence" value="ECO:0007669"/>
    <property type="project" value="TreeGrafter"/>
</dbReference>
<dbReference type="InterPro" id="IPR036291">
    <property type="entry name" value="NAD(P)-bd_dom_sf"/>
</dbReference>
<gene>
    <name evidence="4" type="ORF">D9V37_05625</name>
</gene>
<dbReference type="EC" id="1.1.1.25" evidence="4"/>
<evidence type="ECO:0000256" key="1">
    <source>
        <dbReference type="ARBA" id="ARBA00004871"/>
    </source>
</evidence>
<keyword evidence="5" id="KW-1185">Reference proteome</keyword>
<keyword evidence="2" id="KW-0028">Amino-acid biosynthesis</keyword>
<dbReference type="InterPro" id="IPR013708">
    <property type="entry name" value="Shikimate_DH-bd_N"/>
</dbReference>
<feature type="domain" description="Shikimate dehydrogenase substrate binding N-terminal" evidence="3">
    <location>
        <begin position="5"/>
        <end position="87"/>
    </location>
</feature>